<dbReference type="InParanoid" id="A0A5J5EK75"/>
<dbReference type="SUPFAM" id="SSF63748">
    <property type="entry name" value="Tudor/PWWP/MBT"/>
    <property type="match status" value="1"/>
</dbReference>
<organism evidence="1 2">
    <name type="scientific">Sphaerosporella brunnea</name>
    <dbReference type="NCBI Taxonomy" id="1250544"/>
    <lineage>
        <taxon>Eukaryota</taxon>
        <taxon>Fungi</taxon>
        <taxon>Dikarya</taxon>
        <taxon>Ascomycota</taxon>
        <taxon>Pezizomycotina</taxon>
        <taxon>Pezizomycetes</taxon>
        <taxon>Pezizales</taxon>
        <taxon>Pyronemataceae</taxon>
        <taxon>Sphaerosporella</taxon>
    </lineage>
</organism>
<evidence type="ECO:0000313" key="1">
    <source>
        <dbReference type="EMBL" id="KAA8895820.1"/>
    </source>
</evidence>
<reference evidence="1 2" key="1">
    <citation type="submission" date="2019-09" db="EMBL/GenBank/DDBJ databases">
        <title>Draft genome of the ectomycorrhizal ascomycete Sphaerosporella brunnea.</title>
        <authorList>
            <consortium name="DOE Joint Genome Institute"/>
            <person name="Benucci G.M."/>
            <person name="Marozzi G."/>
            <person name="Antonielli L."/>
            <person name="Sanchez S."/>
            <person name="Marco P."/>
            <person name="Wang X."/>
            <person name="Falini L.B."/>
            <person name="Barry K."/>
            <person name="Haridas S."/>
            <person name="Lipzen A."/>
            <person name="Labutti K."/>
            <person name="Grigoriev I.V."/>
            <person name="Murat C."/>
            <person name="Martin F."/>
            <person name="Albertini E."/>
            <person name="Donnini D."/>
            <person name="Bonito G."/>
        </authorList>
    </citation>
    <scope>NUCLEOTIDE SEQUENCE [LARGE SCALE GENOMIC DNA]</scope>
    <source>
        <strain evidence="1 2">Sb_GMNB300</strain>
    </source>
</reference>
<keyword evidence="2" id="KW-1185">Reference proteome</keyword>
<gene>
    <name evidence="1" type="ORF">FN846DRAFT_922046</name>
</gene>
<dbReference type="EMBL" id="VXIS01000242">
    <property type="protein sequence ID" value="KAA8895820.1"/>
    <property type="molecule type" value="Genomic_DNA"/>
</dbReference>
<accession>A0A5J5EK75</accession>
<sequence length="54" mass="5914">MAYTVGSRIKFRLSDGTVYIGKVKEIFANGEYLVEIENSSDTKVVVPANVIGYA</sequence>
<proteinExistence type="predicted"/>
<evidence type="ECO:0000313" key="2">
    <source>
        <dbReference type="Proteomes" id="UP000326924"/>
    </source>
</evidence>
<dbReference type="AlphaFoldDB" id="A0A5J5EK75"/>
<dbReference type="Proteomes" id="UP000326924">
    <property type="component" value="Unassembled WGS sequence"/>
</dbReference>
<comment type="caution">
    <text evidence="1">The sequence shown here is derived from an EMBL/GenBank/DDBJ whole genome shotgun (WGS) entry which is preliminary data.</text>
</comment>
<name>A0A5J5EK75_9PEZI</name>
<protein>
    <submittedName>
        <fullName evidence="1">Uncharacterized protein</fullName>
    </submittedName>
</protein>